<feature type="transmembrane region" description="Helical" evidence="6">
    <location>
        <begin position="406"/>
        <end position="427"/>
    </location>
</feature>
<dbReference type="EMBL" id="CDHN01000002">
    <property type="protein sequence ID" value="CEJ83688.1"/>
    <property type="molecule type" value="Genomic_DNA"/>
</dbReference>
<dbReference type="Proteomes" id="UP000039046">
    <property type="component" value="Unassembled WGS sequence"/>
</dbReference>
<evidence type="ECO:0000313" key="9">
    <source>
        <dbReference type="Proteomes" id="UP000039046"/>
    </source>
</evidence>
<dbReference type="OrthoDB" id="10021397at2759"/>
<dbReference type="AlphaFoldDB" id="A0A0A1TCV9"/>
<feature type="transmembrane region" description="Helical" evidence="6">
    <location>
        <begin position="149"/>
        <end position="167"/>
    </location>
</feature>
<feature type="domain" description="Major facilitator superfamily (MFS) profile" evidence="7">
    <location>
        <begin position="52"/>
        <end position="544"/>
    </location>
</feature>
<sequence length="560" mass="60311">MEEIVTVAGTRAPIKDSQWMPPQSMSKPANAMDIEEQDNDLPERSTLRLIAIFSALALALFTAALDVTIVATVLPTISSDLESAAGYVWIGGAYLLGNSAAVNIWANLSDIWGRKPILLAAVLVFCVSSIICATAHNIGALIVGRAVQGIASGGLMQLVMIVISDLFSIRRRSLFMGLIEIVWVVAAAVGPVLGGALTEKLGWRWIFWINLPISSVAFLVLLLCLNVHNPKTQLRDGLRAVDWSGSVALIGLSVMLLLGLNFGGITFSWSSSQVICLIVFGGVMLPVFILCERHIAKMPLMPLHLFSNPTNVACFVVTFCHGAVVLGTEWYLPLFFQSTRLATPLESGLLILPVVVLESIMSFTVGIIIHKMGRYREIIWLGNVLTLLGMGLYIDLNTDSSLGKLIAYQVVSGSGTGMLFFAPLLALHTNVSQADTATATATFGFIRNIATSASVVIGGAIFQNSMTSQQAALVIAGLPRELTDEFTGTSAAANVLRIARIENPDHRRAIQDAFSNSMRNIWCLYTAIAAIGVISCLFIRKNVMSKQHTEHKTGLRGTKA</sequence>
<dbReference type="PANTHER" id="PTHR23501:SF158">
    <property type="entry name" value="TRANSPORTER, PUTATIVE (AFU_ORTHOLOGUE AFUA_5G14490)-RELATED"/>
    <property type="match status" value="1"/>
</dbReference>
<proteinExistence type="inferred from homology"/>
<evidence type="ECO:0000256" key="6">
    <source>
        <dbReference type="SAM" id="Phobius"/>
    </source>
</evidence>
<keyword evidence="5 6" id="KW-0472">Membrane</keyword>
<feature type="transmembrane region" description="Helical" evidence="6">
    <location>
        <begin position="240"/>
        <end position="260"/>
    </location>
</feature>
<evidence type="ECO:0000256" key="2">
    <source>
        <dbReference type="ARBA" id="ARBA00007520"/>
    </source>
</evidence>
<feature type="transmembrane region" description="Helical" evidence="6">
    <location>
        <begin position="205"/>
        <end position="228"/>
    </location>
</feature>
<evidence type="ECO:0000259" key="7">
    <source>
        <dbReference type="PROSITE" id="PS50850"/>
    </source>
</evidence>
<dbReference type="GO" id="GO:0005886">
    <property type="term" value="C:plasma membrane"/>
    <property type="evidence" value="ECO:0007669"/>
    <property type="project" value="TreeGrafter"/>
</dbReference>
<name>A0A0A1TCV9_9HYPO</name>
<dbReference type="Gene3D" id="1.20.1720.10">
    <property type="entry name" value="Multidrug resistance protein D"/>
    <property type="match status" value="1"/>
</dbReference>
<feature type="transmembrane region" description="Helical" evidence="6">
    <location>
        <begin position="272"/>
        <end position="291"/>
    </location>
</feature>
<keyword evidence="4 6" id="KW-1133">Transmembrane helix</keyword>
<reference evidence="8 9" key="1">
    <citation type="journal article" date="2015" name="Genome Announc.">
        <title>Draft Genome Sequence and Gene Annotation of the Entomopathogenic Fungus Verticillium hemipterigenum.</title>
        <authorList>
            <person name="Horn F."/>
            <person name="Habel A."/>
            <person name="Scharf D.H."/>
            <person name="Dworschak J."/>
            <person name="Brakhage A.A."/>
            <person name="Guthke R."/>
            <person name="Hertweck C."/>
            <person name="Linde J."/>
        </authorList>
    </citation>
    <scope>NUCLEOTIDE SEQUENCE [LARGE SCALE GENOMIC DNA]</scope>
</reference>
<dbReference type="PANTHER" id="PTHR23501">
    <property type="entry name" value="MAJOR FACILITATOR SUPERFAMILY"/>
    <property type="match status" value="1"/>
</dbReference>
<dbReference type="PRINTS" id="PR01036">
    <property type="entry name" value="TCRTETB"/>
</dbReference>
<organism evidence="8 9">
    <name type="scientific">[Torrubiella] hemipterigena</name>
    <dbReference type="NCBI Taxonomy" id="1531966"/>
    <lineage>
        <taxon>Eukaryota</taxon>
        <taxon>Fungi</taxon>
        <taxon>Dikarya</taxon>
        <taxon>Ascomycota</taxon>
        <taxon>Pezizomycotina</taxon>
        <taxon>Sordariomycetes</taxon>
        <taxon>Hypocreomycetidae</taxon>
        <taxon>Hypocreales</taxon>
        <taxon>Clavicipitaceae</taxon>
        <taxon>Clavicipitaceae incertae sedis</taxon>
        <taxon>'Torrubiella' clade</taxon>
    </lineage>
</organism>
<feature type="transmembrane region" description="Helical" evidence="6">
    <location>
        <begin position="348"/>
        <end position="369"/>
    </location>
</feature>
<gene>
    <name evidence="8" type="ORF">VHEMI03224</name>
</gene>
<dbReference type="GO" id="GO:0022857">
    <property type="term" value="F:transmembrane transporter activity"/>
    <property type="evidence" value="ECO:0007669"/>
    <property type="project" value="InterPro"/>
</dbReference>
<protein>
    <recommendedName>
        <fullName evidence="7">Major facilitator superfamily (MFS) profile domain-containing protein</fullName>
    </recommendedName>
</protein>
<comment type="similarity">
    <text evidence="2">Belongs to the major facilitator superfamily. TCR/Tet family.</text>
</comment>
<evidence type="ECO:0000256" key="3">
    <source>
        <dbReference type="ARBA" id="ARBA00022692"/>
    </source>
</evidence>
<keyword evidence="3 6" id="KW-0812">Transmembrane</keyword>
<feature type="transmembrane region" description="Helical" evidence="6">
    <location>
        <begin position="519"/>
        <end position="539"/>
    </location>
</feature>
<dbReference type="SUPFAM" id="SSF103473">
    <property type="entry name" value="MFS general substrate transporter"/>
    <property type="match status" value="1"/>
</dbReference>
<feature type="transmembrane region" description="Helical" evidence="6">
    <location>
        <begin position="49"/>
        <end position="74"/>
    </location>
</feature>
<feature type="transmembrane region" description="Helical" evidence="6">
    <location>
        <begin position="86"/>
        <end position="106"/>
    </location>
</feature>
<dbReference type="PROSITE" id="PS50850">
    <property type="entry name" value="MFS"/>
    <property type="match status" value="1"/>
</dbReference>
<evidence type="ECO:0000256" key="4">
    <source>
        <dbReference type="ARBA" id="ARBA00022989"/>
    </source>
</evidence>
<dbReference type="InterPro" id="IPR020846">
    <property type="entry name" value="MFS_dom"/>
</dbReference>
<feature type="transmembrane region" description="Helical" evidence="6">
    <location>
        <begin position="378"/>
        <end position="394"/>
    </location>
</feature>
<dbReference type="HOGENOM" id="CLU_000960_22_0_1"/>
<evidence type="ECO:0000313" key="8">
    <source>
        <dbReference type="EMBL" id="CEJ83688.1"/>
    </source>
</evidence>
<feature type="transmembrane region" description="Helical" evidence="6">
    <location>
        <begin position="174"/>
        <end position="193"/>
    </location>
</feature>
<feature type="transmembrane region" description="Helical" evidence="6">
    <location>
        <begin position="312"/>
        <end position="336"/>
    </location>
</feature>
<dbReference type="InterPro" id="IPR036259">
    <property type="entry name" value="MFS_trans_sf"/>
</dbReference>
<comment type="subcellular location">
    <subcellularLocation>
        <location evidence="1">Membrane</location>
        <topology evidence="1">Multi-pass membrane protein</topology>
    </subcellularLocation>
</comment>
<dbReference type="Pfam" id="PF07690">
    <property type="entry name" value="MFS_1"/>
    <property type="match status" value="1"/>
</dbReference>
<dbReference type="InterPro" id="IPR011701">
    <property type="entry name" value="MFS"/>
</dbReference>
<accession>A0A0A1TCV9</accession>
<evidence type="ECO:0000256" key="1">
    <source>
        <dbReference type="ARBA" id="ARBA00004141"/>
    </source>
</evidence>
<dbReference type="Gene3D" id="1.20.1250.20">
    <property type="entry name" value="MFS general substrate transporter like domains"/>
    <property type="match status" value="1"/>
</dbReference>
<dbReference type="FunFam" id="1.20.1720.10:FF:000014">
    <property type="entry name" value="MFS drug transporter, putative"/>
    <property type="match status" value="1"/>
</dbReference>
<feature type="transmembrane region" description="Helical" evidence="6">
    <location>
        <begin position="118"/>
        <end position="143"/>
    </location>
</feature>
<keyword evidence="9" id="KW-1185">Reference proteome</keyword>
<evidence type="ECO:0000256" key="5">
    <source>
        <dbReference type="ARBA" id="ARBA00023136"/>
    </source>
</evidence>
<feature type="transmembrane region" description="Helical" evidence="6">
    <location>
        <begin position="439"/>
        <end position="462"/>
    </location>
</feature>